<accession>A0ABM8GI67</accession>
<sequence>MGPPPRVNSRDSVLLLRASTPVSPRLQFGRLFGRHRRLNRDLTTRDARTRARDRSNCRLAGPHPTSTAISRAAGSAAPRRQAVPAAEIALEPNPASAQAAHLRLRYRATARGDPPPRTPAAP</sequence>
<evidence type="ECO:0000313" key="2">
    <source>
        <dbReference type="EMBL" id="BDZ48066.1"/>
    </source>
</evidence>
<evidence type="ECO:0000313" key="3">
    <source>
        <dbReference type="Proteomes" id="UP001321486"/>
    </source>
</evidence>
<feature type="compositionally biased region" description="Basic and acidic residues" evidence="1">
    <location>
        <begin position="42"/>
        <end position="56"/>
    </location>
</feature>
<protein>
    <submittedName>
        <fullName evidence="2">Uncharacterized protein</fullName>
    </submittedName>
</protein>
<gene>
    <name evidence="2" type="ORF">GCM10025867_03070</name>
</gene>
<feature type="region of interest" description="Disordered" evidence="1">
    <location>
        <begin position="42"/>
        <end position="80"/>
    </location>
</feature>
<proteinExistence type="predicted"/>
<name>A0ABM8GI67_9MICO</name>
<keyword evidence="3" id="KW-1185">Reference proteome</keyword>
<evidence type="ECO:0000256" key="1">
    <source>
        <dbReference type="SAM" id="MobiDB-lite"/>
    </source>
</evidence>
<organism evidence="2 3">
    <name type="scientific">Frondihabitans sucicola</name>
    <dbReference type="NCBI Taxonomy" id="1268041"/>
    <lineage>
        <taxon>Bacteria</taxon>
        <taxon>Bacillati</taxon>
        <taxon>Actinomycetota</taxon>
        <taxon>Actinomycetes</taxon>
        <taxon>Micrococcales</taxon>
        <taxon>Microbacteriaceae</taxon>
        <taxon>Frondihabitans</taxon>
    </lineage>
</organism>
<dbReference type="Proteomes" id="UP001321486">
    <property type="component" value="Chromosome"/>
</dbReference>
<reference evidence="3" key="1">
    <citation type="journal article" date="2019" name="Int. J. Syst. Evol. Microbiol.">
        <title>The Global Catalogue of Microorganisms (GCM) 10K type strain sequencing project: providing services to taxonomists for standard genome sequencing and annotation.</title>
        <authorList>
            <consortium name="The Broad Institute Genomics Platform"/>
            <consortium name="The Broad Institute Genome Sequencing Center for Infectious Disease"/>
            <person name="Wu L."/>
            <person name="Ma J."/>
        </authorList>
    </citation>
    <scope>NUCLEOTIDE SEQUENCE [LARGE SCALE GENOMIC DNA]</scope>
    <source>
        <strain evidence="3">NBRC 108728</strain>
    </source>
</reference>
<dbReference type="EMBL" id="AP027732">
    <property type="protein sequence ID" value="BDZ48066.1"/>
    <property type="molecule type" value="Genomic_DNA"/>
</dbReference>